<accession>A0A8F0FBX3</accession>
<dbReference type="SUPFAM" id="SSF56672">
    <property type="entry name" value="DNA/RNA polymerases"/>
    <property type="match status" value="1"/>
</dbReference>
<dbReference type="Pfam" id="PF21368">
    <property type="entry name" value="AI2M-like_HNH"/>
    <property type="match status" value="1"/>
</dbReference>
<dbReference type="InterPro" id="IPR049030">
    <property type="entry name" value="AI2M-like_HNH"/>
</dbReference>
<evidence type="ECO:0000256" key="1">
    <source>
        <dbReference type="SAM" id="SignalP"/>
    </source>
</evidence>
<dbReference type="Pfam" id="PF01348">
    <property type="entry name" value="Intron_maturas2"/>
    <property type="match status" value="1"/>
</dbReference>
<dbReference type="InterPro" id="IPR000477">
    <property type="entry name" value="RT_dom"/>
</dbReference>
<dbReference type="GO" id="GO:0003964">
    <property type="term" value="F:RNA-directed DNA polymerase activity"/>
    <property type="evidence" value="ECO:0007669"/>
    <property type="project" value="TreeGrafter"/>
</dbReference>
<feature type="chain" id="PRO_5034888080" description="Reverse transcriptase domain-containing protein" evidence="1">
    <location>
        <begin position="22"/>
        <end position="757"/>
    </location>
</feature>
<dbReference type="CDD" id="cd01651">
    <property type="entry name" value="RT_G2_intron"/>
    <property type="match status" value="1"/>
</dbReference>
<dbReference type="InterPro" id="IPR003615">
    <property type="entry name" value="HNH_nuc"/>
</dbReference>
<sequence length="757" mass="86034">MMITRLIYPICLKAFLPMVAGNGLCRSGDKSRLRGPVNPEKIRQATTTKNRFTKLTREFGLKLGGGRNITGNGPFLIWFLFRMYESPRINIKRNFHIEGKNSQRSKVVHDVVLGTMGNPKRRKSHGFGDLVVGSNCFRRGSGIRQFHSRRSINHYRGASPDFETDIASDRLTNVIHDIATLKNLTLAYESIKSKPGNMTPGSRRETLDGVSLAWVEKAVVDLRSGKYSFAPARRVGIPKAGSDELRSLGVVSPRDKIILTAILQVLEPFYEKKFLESSHGFRPNKGCHTALKYIKYRFGNSNWVIEGDIAKCFDTIDHDILLNILKRSIKCYKTIALIKRSLRNPLEDQGMIIKPKKGTLQGSPLSPLLCNIYLHEMDLFIEGLERSFNSGSRRRKSLTYRKVQYELSKQNISPTESKYLKVKLGSLSSKDHLDPDFRRLVYTRYADDFVIGISGPKTDCERIREEVKEFLMKNLALRLSMKKTVISHFNRIGISFLGTSIRGNQEKEKVVRKLSKGGRVIQARTTSRARMEAPIAVLLDRGVANGLFRRRQCGEVVPTAVRQVVNLDHSDIVKFYNQKIRGILNYYSFTDNAKSLGTIVHGMKHSCTLTLALKFKLRVRAKVFAKFGKYLECKETGTKLFIPNSFSSNGKFYINPTAPEIIMDARWNNKLSRSNLIKGCLVCGETPSEMHHVRKLKDMKIRYQEGSIDFWTLQMAAINRKQIPLCKAHHLALHNGSLTPFEKEKLKEAISKFKDPN</sequence>
<organism evidence="3">
    <name type="scientific">Ecklonia arborea</name>
    <dbReference type="NCBI Taxonomy" id="1849970"/>
    <lineage>
        <taxon>Eukaryota</taxon>
        <taxon>Sar</taxon>
        <taxon>Stramenopiles</taxon>
        <taxon>Ochrophyta</taxon>
        <taxon>PX clade</taxon>
        <taxon>Phaeophyceae</taxon>
        <taxon>Laminariales</taxon>
        <taxon>Lessoniaceae</taxon>
        <taxon>Ecklonia</taxon>
    </lineage>
</organism>
<dbReference type="PROSITE" id="PS50878">
    <property type="entry name" value="RT_POL"/>
    <property type="match status" value="1"/>
</dbReference>
<keyword evidence="3" id="KW-0496">Mitochondrion</keyword>
<evidence type="ECO:0000259" key="2">
    <source>
        <dbReference type="PROSITE" id="PS50878"/>
    </source>
</evidence>
<dbReference type="GO" id="GO:0090615">
    <property type="term" value="P:mitochondrial mRNA processing"/>
    <property type="evidence" value="ECO:0007669"/>
    <property type="project" value="TreeGrafter"/>
</dbReference>
<dbReference type="InterPro" id="IPR024937">
    <property type="entry name" value="Domain_X"/>
</dbReference>
<name>A0A8F0FBX3_9PHAE</name>
<geneLocation type="mitochondrion" evidence="3"/>
<dbReference type="SMART" id="SM00507">
    <property type="entry name" value="HNHc"/>
    <property type="match status" value="1"/>
</dbReference>
<reference evidence="3" key="1">
    <citation type="journal article" date="2021" name="Genome Biol. Evol.">
        <title>Genomic rearrangements and sequence evolution across brown algal organelles.</title>
        <authorList>
            <person name="Starko S."/>
            <person name="Bringloe T.T."/>
            <person name="Gomez M.S."/>
            <person name="Darby H."/>
            <person name="Graham S.W."/>
            <person name="Martone P.T."/>
        </authorList>
    </citation>
    <scope>NUCLEOTIDE SEQUENCE</scope>
</reference>
<dbReference type="GO" id="GO:0006315">
    <property type="term" value="P:homing of group II introns"/>
    <property type="evidence" value="ECO:0007669"/>
    <property type="project" value="TreeGrafter"/>
</dbReference>
<dbReference type="AlphaFoldDB" id="A0A8F0FBX3"/>
<protein>
    <recommendedName>
        <fullName evidence="2">Reverse transcriptase domain-containing protein</fullName>
    </recommendedName>
</protein>
<dbReference type="EMBL" id="MZ156048">
    <property type="protein sequence ID" value="QWK44348.1"/>
    <property type="molecule type" value="Genomic_DNA"/>
</dbReference>
<feature type="signal peptide" evidence="1">
    <location>
        <begin position="1"/>
        <end position="21"/>
    </location>
</feature>
<dbReference type="PANTHER" id="PTHR33642">
    <property type="entry name" value="COX1/OXI3 INTRON 1 PROTEIN-RELATED"/>
    <property type="match status" value="1"/>
</dbReference>
<dbReference type="PANTHER" id="PTHR33642:SF4">
    <property type="entry name" value="COX1_OXI3 INTRON 1 PROTEIN-RELATED"/>
    <property type="match status" value="1"/>
</dbReference>
<gene>
    <name evidence="3" type="primary">orf757</name>
</gene>
<evidence type="ECO:0000313" key="3">
    <source>
        <dbReference type="EMBL" id="QWK44348.1"/>
    </source>
</evidence>
<keyword evidence="1" id="KW-0732">Signal</keyword>
<feature type="domain" description="Reverse transcriptase" evidence="2">
    <location>
        <begin position="218"/>
        <end position="501"/>
    </location>
</feature>
<dbReference type="InterPro" id="IPR043502">
    <property type="entry name" value="DNA/RNA_pol_sf"/>
</dbReference>
<proteinExistence type="predicted"/>
<dbReference type="Pfam" id="PF00078">
    <property type="entry name" value="RVT_1"/>
    <property type="match status" value="1"/>
</dbReference>
<dbReference type="GO" id="GO:0005739">
    <property type="term" value="C:mitochondrion"/>
    <property type="evidence" value="ECO:0007669"/>
    <property type="project" value="TreeGrafter"/>
</dbReference>